<dbReference type="GO" id="GO:0140767">
    <property type="term" value="F:enzyme-substrate adaptor activity"/>
    <property type="evidence" value="ECO:0007669"/>
    <property type="project" value="UniProtKB-ARBA"/>
</dbReference>
<dbReference type="InterPro" id="IPR032640">
    <property type="entry name" value="AMPK1_CBM"/>
</dbReference>
<keyword evidence="3" id="KW-0963">Cytoplasm</keyword>
<comment type="similarity">
    <text evidence="2">Belongs to the 5'-AMP-activated protein kinase beta subunit family.</text>
</comment>
<keyword evidence="7" id="KW-1185">Reference proteome</keyword>
<dbReference type="Pfam" id="PF04739">
    <property type="entry name" value="AMPKBI"/>
    <property type="match status" value="1"/>
</dbReference>
<dbReference type="GeneID" id="34519130"/>
<dbReference type="InterPro" id="IPR037256">
    <property type="entry name" value="ASC_dom_sf"/>
</dbReference>
<evidence type="ECO:0000256" key="2">
    <source>
        <dbReference type="ARBA" id="ARBA00010926"/>
    </source>
</evidence>
<dbReference type="Gene3D" id="6.20.250.60">
    <property type="match status" value="1"/>
</dbReference>
<dbReference type="PANTHER" id="PTHR10343:SF84">
    <property type="entry name" value="5'-AMP-ACTIVATED PROTEIN KINASE SUBUNIT BETA-1"/>
    <property type="match status" value="1"/>
</dbReference>
<evidence type="ECO:0000313" key="7">
    <source>
        <dbReference type="Proteomes" id="UP000019384"/>
    </source>
</evidence>
<feature type="domain" description="Association with the SNF1 complex (ASC)" evidence="5">
    <location>
        <begin position="337"/>
        <end position="451"/>
    </location>
</feature>
<dbReference type="CDD" id="cd02859">
    <property type="entry name" value="E_set_AMPKbeta_like_N"/>
    <property type="match status" value="1"/>
</dbReference>
<dbReference type="GO" id="GO:0005737">
    <property type="term" value="C:cytoplasm"/>
    <property type="evidence" value="ECO:0007669"/>
    <property type="project" value="UniProtKB-SubCell"/>
</dbReference>
<feature type="compositionally biased region" description="Low complexity" evidence="4">
    <location>
        <begin position="98"/>
        <end position="111"/>
    </location>
</feature>
<feature type="region of interest" description="Disordered" evidence="4">
    <location>
        <begin position="292"/>
        <end position="320"/>
    </location>
</feature>
<dbReference type="AlphaFoldDB" id="W6MI13"/>
<dbReference type="GO" id="GO:0007165">
    <property type="term" value="P:signal transduction"/>
    <property type="evidence" value="ECO:0007669"/>
    <property type="project" value="UniProtKB-ARBA"/>
</dbReference>
<accession>W6MI13</accession>
<name>W6MI13_9ASCO</name>
<dbReference type="GO" id="GO:0001403">
    <property type="term" value="P:invasive growth in response to glucose limitation"/>
    <property type="evidence" value="ECO:0007669"/>
    <property type="project" value="UniProtKB-ARBA"/>
</dbReference>
<feature type="compositionally biased region" description="Acidic residues" evidence="4">
    <location>
        <begin position="153"/>
        <end position="162"/>
    </location>
</feature>
<evidence type="ECO:0000256" key="1">
    <source>
        <dbReference type="ARBA" id="ARBA00004496"/>
    </source>
</evidence>
<feature type="compositionally biased region" description="Polar residues" evidence="4">
    <location>
        <begin position="179"/>
        <end position="195"/>
    </location>
</feature>
<feature type="region of interest" description="Disordered" evidence="4">
    <location>
        <begin position="1"/>
        <end position="113"/>
    </location>
</feature>
<dbReference type="Proteomes" id="UP000019384">
    <property type="component" value="Unassembled WGS sequence"/>
</dbReference>
<dbReference type="InterPro" id="IPR013783">
    <property type="entry name" value="Ig-like_fold"/>
</dbReference>
<reference evidence="6" key="2">
    <citation type="submission" date="2014-02" db="EMBL/GenBank/DDBJ databases">
        <title>Complete DNA sequence of /Kuraishia capsulata/ illustrates novel genomic features among budding yeasts (/Saccharomycotina/).</title>
        <authorList>
            <person name="Morales L."/>
            <person name="Noel B."/>
            <person name="Porcel B."/>
            <person name="Marcet-Houben M."/>
            <person name="Hullo M-F."/>
            <person name="Sacerdot C."/>
            <person name="Tekaia F."/>
            <person name="Leh-Louis V."/>
            <person name="Despons L."/>
            <person name="Khanna V."/>
            <person name="Aury J-M."/>
            <person name="Barbe V."/>
            <person name="Couloux A."/>
            <person name="Labadie K."/>
            <person name="Pelletier E."/>
            <person name="Souciet J-L."/>
            <person name="Boekhout T."/>
            <person name="Gabaldon T."/>
            <person name="Wincker P."/>
            <person name="Dujon B."/>
        </authorList>
    </citation>
    <scope>NUCLEOTIDE SEQUENCE</scope>
    <source>
        <strain evidence="6">CBS 1993</strain>
    </source>
</reference>
<feature type="compositionally biased region" description="Polar residues" evidence="4">
    <location>
        <begin position="58"/>
        <end position="75"/>
    </location>
</feature>
<dbReference type="PANTHER" id="PTHR10343">
    <property type="entry name" value="5'-AMP-ACTIVATED PROTEIN KINASE , BETA SUBUNIT"/>
    <property type="match status" value="1"/>
</dbReference>
<dbReference type="InterPro" id="IPR006828">
    <property type="entry name" value="ASC_dom"/>
</dbReference>
<dbReference type="Pfam" id="PF16561">
    <property type="entry name" value="AMPK1_CBM"/>
    <property type="match status" value="1"/>
</dbReference>
<feature type="region of interest" description="Disordered" evidence="4">
    <location>
        <begin position="145"/>
        <end position="203"/>
    </location>
</feature>
<dbReference type="GO" id="GO:0019901">
    <property type="term" value="F:protein kinase binding"/>
    <property type="evidence" value="ECO:0007669"/>
    <property type="project" value="TreeGrafter"/>
</dbReference>
<feature type="compositionally biased region" description="Polar residues" evidence="4">
    <location>
        <begin position="28"/>
        <end position="46"/>
    </location>
</feature>
<dbReference type="GO" id="GO:0005634">
    <property type="term" value="C:nucleus"/>
    <property type="evidence" value="ECO:0007669"/>
    <property type="project" value="TreeGrafter"/>
</dbReference>
<feature type="compositionally biased region" description="Low complexity" evidence="4">
    <location>
        <begin position="296"/>
        <end position="306"/>
    </location>
</feature>
<evidence type="ECO:0000256" key="3">
    <source>
        <dbReference type="ARBA" id="ARBA00022490"/>
    </source>
</evidence>
<organism evidence="6 7">
    <name type="scientific">Kuraishia capsulata CBS 1993</name>
    <dbReference type="NCBI Taxonomy" id="1382522"/>
    <lineage>
        <taxon>Eukaryota</taxon>
        <taxon>Fungi</taxon>
        <taxon>Dikarya</taxon>
        <taxon>Ascomycota</taxon>
        <taxon>Saccharomycotina</taxon>
        <taxon>Pichiomycetes</taxon>
        <taxon>Pichiales</taxon>
        <taxon>Pichiaceae</taxon>
        <taxon>Kuraishia</taxon>
    </lineage>
</organism>
<proteinExistence type="inferred from homology"/>
<feature type="compositionally biased region" description="Basic residues" evidence="4">
    <location>
        <begin position="15"/>
        <end position="26"/>
    </location>
</feature>
<dbReference type="HOGENOM" id="CLU_033562_1_0_1"/>
<gene>
    <name evidence="6" type="ORF">KUCA_T00001701001</name>
</gene>
<dbReference type="OrthoDB" id="531008at2759"/>
<evidence type="ECO:0000256" key="4">
    <source>
        <dbReference type="SAM" id="MobiDB-lite"/>
    </source>
</evidence>
<dbReference type="FunFam" id="2.60.40.10:FF:000562">
    <property type="entry name" value="Snf1 kinase complex beta-subunit Gal83"/>
    <property type="match status" value="1"/>
</dbReference>
<dbReference type="STRING" id="1382522.W6MI13"/>
<dbReference type="InterPro" id="IPR050827">
    <property type="entry name" value="CRP1_MDG1_kinase"/>
</dbReference>
<protein>
    <recommendedName>
        <fullName evidence="5">Association with the SNF1 complex (ASC) domain-containing protein</fullName>
    </recommendedName>
</protein>
<reference evidence="6" key="1">
    <citation type="submission" date="2013-12" db="EMBL/GenBank/DDBJ databases">
        <authorList>
            <person name="Genoscope - CEA"/>
        </authorList>
    </citation>
    <scope>NUCLEOTIDE SEQUENCE</scope>
    <source>
        <strain evidence="6">CBS 1993</strain>
    </source>
</reference>
<dbReference type="SUPFAM" id="SSF160219">
    <property type="entry name" value="AMPKBI-like"/>
    <property type="match status" value="1"/>
</dbReference>
<feature type="compositionally biased region" description="Polar residues" evidence="4">
    <location>
        <begin position="1"/>
        <end position="10"/>
    </location>
</feature>
<evidence type="ECO:0000313" key="6">
    <source>
        <dbReference type="EMBL" id="CDK25731.1"/>
    </source>
</evidence>
<evidence type="ECO:0000259" key="5">
    <source>
        <dbReference type="SMART" id="SM01010"/>
    </source>
</evidence>
<sequence length="452" mass="50021">MGNTLSQDNAETGHHDHHHHHRHHFQHSQTPNLEPLKSPSSHQSPDPTDMQRPGFPDSSVNLPESQHFENGSPSSEDVRQIPSKDVSMVDVSGDARLGSSSNSGSNSRSGSAMNLDSADELAGLQPLRRKSTLILTDDIDFERLKLGQRPPEDDMVIDDDGDLGQVPPPVFKQDDVGDENSSTSNDVQQQQSGRNAQRPPEIEKVPTVIRWTEGGSKVYVTGTFTGGGKMFALNGPSSKDGSFSIKLDLVLGTHRFRFIVDNEIRISNFIPTATDQMGNLVNYLEVVSRHHEERSSSISDNKSRSSLTTMDSKLGLTRDDDDMGDGYSRYHDEDEAYVTPETVYTTSVPAIFTDPKVMEQYYLTLDNQQNGTGNNNQQWLIPPQLPPHLENVILNSYNNADKDNTSGALSIPNHVVLNHLATTSIKHNTLAVASVVRYKKKYVTQILYAPLQ</sequence>
<dbReference type="SUPFAM" id="SSF81296">
    <property type="entry name" value="E set domains"/>
    <property type="match status" value="1"/>
</dbReference>
<dbReference type="EMBL" id="HG793126">
    <property type="protein sequence ID" value="CDK25731.1"/>
    <property type="molecule type" value="Genomic_DNA"/>
</dbReference>
<dbReference type="RefSeq" id="XP_022457742.1">
    <property type="nucleotide sequence ID" value="XM_022603909.1"/>
</dbReference>
<comment type="subcellular location">
    <subcellularLocation>
        <location evidence="1">Cytoplasm</location>
    </subcellularLocation>
</comment>
<dbReference type="InterPro" id="IPR014756">
    <property type="entry name" value="Ig_E-set"/>
</dbReference>
<dbReference type="SMART" id="SM01010">
    <property type="entry name" value="AMPKBI"/>
    <property type="match status" value="1"/>
</dbReference>
<dbReference type="GO" id="GO:0031588">
    <property type="term" value="C:nucleotide-activated protein kinase complex"/>
    <property type="evidence" value="ECO:0007669"/>
    <property type="project" value="TreeGrafter"/>
</dbReference>
<dbReference type="Gene3D" id="2.60.40.10">
    <property type="entry name" value="Immunoglobulins"/>
    <property type="match status" value="1"/>
</dbReference>